<name>A0A7K0BZ90_9ACTN</name>
<dbReference type="GO" id="GO:0005886">
    <property type="term" value="C:plasma membrane"/>
    <property type="evidence" value="ECO:0007669"/>
    <property type="project" value="UniProtKB-SubCell"/>
</dbReference>
<dbReference type="Proteomes" id="UP000487268">
    <property type="component" value="Unassembled WGS sequence"/>
</dbReference>
<comment type="caution">
    <text evidence="7">The sequence shown here is derived from an EMBL/GenBank/DDBJ whole genome shotgun (WGS) entry which is preliminary data.</text>
</comment>
<proteinExistence type="predicted"/>
<dbReference type="EMBL" id="WEGH01000003">
    <property type="protein sequence ID" value="MQY06493.1"/>
    <property type="molecule type" value="Genomic_DNA"/>
</dbReference>
<organism evidence="7 8">
    <name type="scientific">Actinomadura macrotermitis</name>
    <dbReference type="NCBI Taxonomy" id="2585200"/>
    <lineage>
        <taxon>Bacteria</taxon>
        <taxon>Bacillati</taxon>
        <taxon>Actinomycetota</taxon>
        <taxon>Actinomycetes</taxon>
        <taxon>Streptosporangiales</taxon>
        <taxon>Thermomonosporaceae</taxon>
        <taxon>Actinomadura</taxon>
    </lineage>
</organism>
<feature type="transmembrane region" description="Helical" evidence="6">
    <location>
        <begin position="216"/>
        <end position="236"/>
    </location>
</feature>
<protein>
    <recommendedName>
        <fullName evidence="9">Cytochrome c oxidase assembly protein</fullName>
    </recommendedName>
</protein>
<keyword evidence="4 6" id="KW-1133">Transmembrane helix</keyword>
<feature type="transmembrane region" description="Helical" evidence="6">
    <location>
        <begin position="68"/>
        <end position="89"/>
    </location>
</feature>
<feature type="transmembrane region" description="Helical" evidence="6">
    <location>
        <begin position="35"/>
        <end position="56"/>
    </location>
</feature>
<keyword evidence="3 6" id="KW-0812">Transmembrane</keyword>
<evidence type="ECO:0000313" key="7">
    <source>
        <dbReference type="EMBL" id="MQY06493.1"/>
    </source>
</evidence>
<dbReference type="Pfam" id="PF09678">
    <property type="entry name" value="Caa3_CtaG"/>
    <property type="match status" value="1"/>
</dbReference>
<dbReference type="InterPro" id="IPR019108">
    <property type="entry name" value="Caa3_assmbl_CtaG-rel"/>
</dbReference>
<evidence type="ECO:0008006" key="9">
    <source>
        <dbReference type="Google" id="ProtNLM"/>
    </source>
</evidence>
<evidence type="ECO:0000256" key="4">
    <source>
        <dbReference type="ARBA" id="ARBA00022989"/>
    </source>
</evidence>
<feature type="transmembrane region" description="Helical" evidence="6">
    <location>
        <begin position="110"/>
        <end position="130"/>
    </location>
</feature>
<evidence type="ECO:0000256" key="2">
    <source>
        <dbReference type="ARBA" id="ARBA00022475"/>
    </source>
</evidence>
<evidence type="ECO:0000256" key="1">
    <source>
        <dbReference type="ARBA" id="ARBA00004651"/>
    </source>
</evidence>
<evidence type="ECO:0000313" key="8">
    <source>
        <dbReference type="Proteomes" id="UP000487268"/>
    </source>
</evidence>
<keyword evidence="2" id="KW-1003">Cell membrane</keyword>
<dbReference type="AlphaFoldDB" id="A0A7K0BZ90"/>
<feature type="transmembrane region" description="Helical" evidence="6">
    <location>
        <begin position="174"/>
        <end position="196"/>
    </location>
</feature>
<evidence type="ECO:0000256" key="3">
    <source>
        <dbReference type="ARBA" id="ARBA00022692"/>
    </source>
</evidence>
<keyword evidence="8" id="KW-1185">Reference proteome</keyword>
<accession>A0A7K0BZ90</accession>
<evidence type="ECO:0000256" key="5">
    <source>
        <dbReference type="ARBA" id="ARBA00023136"/>
    </source>
</evidence>
<keyword evidence="5 6" id="KW-0472">Membrane</keyword>
<comment type="subcellular location">
    <subcellularLocation>
        <location evidence="1">Cell membrane</location>
        <topology evidence="1">Multi-pass membrane protein</topology>
    </subcellularLocation>
</comment>
<reference evidence="7 8" key="1">
    <citation type="submission" date="2019-10" db="EMBL/GenBank/DDBJ databases">
        <title>Actinomadura rubteroloni sp. nov. and Actinomadura macrotermitis sp. nov., isolated from the gut of fungus growing-termite Macrotermes natalensis.</title>
        <authorList>
            <person name="Benndorf R."/>
            <person name="Martin K."/>
            <person name="Kuefner M."/>
            <person name="De Beer W."/>
            <person name="Kaster A.-K."/>
            <person name="Vollmers J."/>
            <person name="Poulsen M."/>
            <person name="Beemelmanns C."/>
        </authorList>
    </citation>
    <scope>NUCLEOTIDE SEQUENCE [LARGE SCALE GENOMIC DNA]</scope>
    <source>
        <strain evidence="7 8">RB68</strain>
    </source>
</reference>
<sequence length="260" mass="27889">MHGPEGLLPLLMAAGYLWLVVRARRRGPWPGWRTGAFLFGVVLVAVALLPPIGPWAHDDFRGHMLQHMLIGMYAPIALVLGAPVTLLLRALPARQARRVTALLRSRAMRVLADPVVALLLSVGVLGVLYYSPLYGVMSGQPVLHHLLHLHFLLAGCLFAWVIAGPDPAPHRPGVPARLVLLGVAVAAHATVSQLMYSGLYLRVDAPAEQIQGAAQIMYYGGDIAELLLAAALVAAWRPARAGADMTSFSSKQAQAVRGPR</sequence>
<feature type="transmembrane region" description="Helical" evidence="6">
    <location>
        <begin position="6"/>
        <end position="23"/>
    </location>
</feature>
<evidence type="ECO:0000256" key="6">
    <source>
        <dbReference type="SAM" id="Phobius"/>
    </source>
</evidence>
<gene>
    <name evidence="7" type="ORF">ACRB68_45830</name>
</gene>
<feature type="transmembrane region" description="Helical" evidence="6">
    <location>
        <begin position="142"/>
        <end position="162"/>
    </location>
</feature>